<keyword evidence="3" id="KW-1185">Reference proteome</keyword>
<proteinExistence type="predicted"/>
<dbReference type="EMBL" id="LSSK01000953">
    <property type="protein sequence ID" value="OMH81200.1"/>
    <property type="molecule type" value="Genomic_DNA"/>
</dbReference>
<evidence type="ECO:0000313" key="1">
    <source>
        <dbReference type="EMBL" id="OMH81200.1"/>
    </source>
</evidence>
<dbReference type="EMBL" id="LSSK01000020">
    <property type="protein sequence ID" value="OMH86045.1"/>
    <property type="molecule type" value="Genomic_DNA"/>
</dbReference>
<sequence>MSSSSTGPPLTSPVCFRDFACFFFFSKLDNIINSIDDFFERLLDALPASSFCRGSTYSSMSRSLNALNTSLAVIIL</sequence>
<reference evidence="2" key="2">
    <citation type="submission" date="2017-01" db="EMBL/GenBank/DDBJ databases">
        <authorList>
            <person name="Mah S.A."/>
            <person name="Swanson W.J."/>
            <person name="Moy G.W."/>
            <person name="Vacquier V.D."/>
        </authorList>
    </citation>
    <scope>NUCLEOTIDE SEQUENCE [LARGE SCALE GENOMIC DNA]</scope>
    <source>
        <strain evidence="2">COL-18-3</strain>
    </source>
</reference>
<name>A0A1R1PYM3_ZANCU</name>
<gene>
    <name evidence="2" type="ORF">AX774_g394</name>
    <name evidence="1" type="ORF">AX774_g5355</name>
</gene>
<evidence type="ECO:0000313" key="2">
    <source>
        <dbReference type="EMBL" id="OMH86045.1"/>
    </source>
</evidence>
<organism evidence="2 3">
    <name type="scientific">Zancudomyces culisetae</name>
    <name type="common">Gut fungus</name>
    <name type="synonym">Smittium culisetae</name>
    <dbReference type="NCBI Taxonomy" id="1213189"/>
    <lineage>
        <taxon>Eukaryota</taxon>
        <taxon>Fungi</taxon>
        <taxon>Fungi incertae sedis</taxon>
        <taxon>Zoopagomycota</taxon>
        <taxon>Kickxellomycotina</taxon>
        <taxon>Harpellomycetes</taxon>
        <taxon>Harpellales</taxon>
        <taxon>Legeriomycetaceae</taxon>
        <taxon>Zancudomyces</taxon>
    </lineage>
</organism>
<reference evidence="3" key="1">
    <citation type="submission" date="2017-01" db="EMBL/GenBank/DDBJ databases">
        <authorList>
            <person name="Wang Y."/>
            <person name="White M."/>
            <person name="Kvist S."/>
            <person name="Moncalvo J.-M."/>
        </authorList>
    </citation>
    <scope>NUCLEOTIDE SEQUENCE [LARGE SCALE GENOMIC DNA]</scope>
    <source>
        <strain evidence="3">COL-18-3</strain>
    </source>
</reference>
<evidence type="ECO:0000313" key="3">
    <source>
        <dbReference type="Proteomes" id="UP000188320"/>
    </source>
</evidence>
<dbReference type="Proteomes" id="UP000188320">
    <property type="component" value="Unassembled WGS sequence"/>
</dbReference>
<accession>A0A1R1PYM3</accession>
<comment type="caution">
    <text evidence="2">The sequence shown here is derived from an EMBL/GenBank/DDBJ whole genome shotgun (WGS) entry which is preliminary data.</text>
</comment>
<dbReference type="AlphaFoldDB" id="A0A1R1PYM3"/>
<protein>
    <submittedName>
        <fullName evidence="2">Uncharacterized protein</fullName>
    </submittedName>
</protein>